<evidence type="ECO:0000313" key="5">
    <source>
        <dbReference type="Proteomes" id="UP000186817"/>
    </source>
</evidence>
<accession>A0A1Q9CKB0</accession>
<dbReference type="EMBL" id="LSRX01001121">
    <property type="protein sequence ID" value="OLP83362.1"/>
    <property type="molecule type" value="Genomic_DNA"/>
</dbReference>
<dbReference type="Gene3D" id="3.30.70.330">
    <property type="match status" value="1"/>
</dbReference>
<evidence type="ECO:0008006" key="6">
    <source>
        <dbReference type="Google" id="ProtNLM"/>
    </source>
</evidence>
<organism evidence="4 5">
    <name type="scientific">Symbiodinium microadriaticum</name>
    <name type="common">Dinoflagellate</name>
    <name type="synonym">Zooxanthella microadriatica</name>
    <dbReference type="NCBI Taxonomy" id="2951"/>
    <lineage>
        <taxon>Eukaryota</taxon>
        <taxon>Sar</taxon>
        <taxon>Alveolata</taxon>
        <taxon>Dinophyceae</taxon>
        <taxon>Suessiales</taxon>
        <taxon>Symbiodiniaceae</taxon>
        <taxon>Symbiodinium</taxon>
    </lineage>
</organism>
<dbReference type="CDD" id="cd12254">
    <property type="entry name" value="RRM_hnRNPH_ESRPs_RBM12_like"/>
    <property type="match status" value="1"/>
</dbReference>
<gene>
    <name evidence="4" type="ORF">AK812_SmicGene35884</name>
</gene>
<keyword evidence="2" id="KW-0694">RNA-binding</keyword>
<dbReference type="GO" id="GO:0003723">
    <property type="term" value="F:RNA binding"/>
    <property type="evidence" value="ECO:0007669"/>
    <property type="project" value="UniProtKB-KW"/>
</dbReference>
<evidence type="ECO:0000256" key="3">
    <source>
        <dbReference type="SAM" id="Coils"/>
    </source>
</evidence>
<name>A0A1Q9CKB0_SYMMI</name>
<comment type="caution">
    <text evidence="4">The sequence shown here is derived from an EMBL/GenBank/DDBJ whole genome shotgun (WGS) entry which is preliminary data.</text>
</comment>
<dbReference type="SUPFAM" id="SSF54928">
    <property type="entry name" value="RNA-binding domain, RBD"/>
    <property type="match status" value="1"/>
</dbReference>
<dbReference type="AlphaFoldDB" id="A0A1Q9CKB0"/>
<sequence>MLDIIPLMWESLRKDGCQMCPVRPMQRETRALRVLCANAILRRLRLWRLSFCREVLAIWACSTQKEARDVDREADALMRQVRNASPLLISSSVNALLGTKDVERLKHFVLEAWLKAAEDLRHLATLQELQEGTRLAESRLTEESAHARQRASKAVLAWITQQDVLGGSMPAEDVRAVLQGWALAVAEGLSSEGSGNGMLAPRSCMEAIGRSRQLHSASWSPRLRLRGLPFAASEADIRAFLQGFELAGNSDVRGDVEIIRRSSDNLPTGHALVYFKDWEEACRARREKQRAYLGNRWIEMYVDWQSKLKHFRKQRAEVEITNLCLKTGEWLDHLMLCKALQYWQLAVLTQITWHRHSELELAERRVVRHAGGLRKVALAAQSRKARTVVALARTSILAGGAQVQSKSDDFRHNVSCSRVCFGAWARSAALLTAQKVIETARKQVERQQLTSMHMLSREKARLADTVFMSMTATFGARDASDSLSSGRFLVKRCFPWWRRQAAYMAAKQRVLRREASNLKLQEDMRRCGKAHQRRWASWAASSKLRRQHWQHVREAFQAWSQATSKPLEDPIDVHGRTLFSAELALSRQPFTGRVVFAAWRRISQEEKAMSLEKQTRELEAQLARAACEKALSVKQLEQRLAFQDDEGGQQVSFEFQALQTQKFEERLRSFNFGLVKSRSKPTAHLEVPKEVVVAVEAEKRGSILIYISLDAIGAFSPQYSPALIEVVDGRADALAATSLPKLEQGPEDRTNELEVLSNHVLAITPARPPSVAIPCYAYAELDLHTRCREDECAGLHGDLTVNDLGTDFMNRALDGRMSADADVPHGDVFKPQILIIRDDSAKLRLCIVRKASSRQLAQDYSTSIPANYAKLPMEFPGCIMLSSPAQREHWLDETWTMTPMSSETCRRFWEIFRIIPLATSSPVRRKSTLEYLSAPCCDATLVSPLARDGEPHPGAAAQDGAVLRTAYRRKQATYPELATGGAQTLCVLGCEVGGRWNADAVKLVQRLVALRAHRAPPAVRASAKAAWARRWWSVLSVAVQQAVAHTALGRARAMPGPAHTDAPALDEVLHLADPDGPSRCAEPALTRDRAFARIGTPQLTEKKEYLKKCPETPDRGNPT</sequence>
<keyword evidence="1" id="KW-0677">Repeat</keyword>
<feature type="coiled-coil region" evidence="3">
    <location>
        <begin position="601"/>
        <end position="628"/>
    </location>
</feature>
<protein>
    <recommendedName>
        <fullName evidence="6">RRM domain-containing protein</fullName>
    </recommendedName>
</protein>
<proteinExistence type="predicted"/>
<dbReference type="OrthoDB" id="438441at2759"/>
<dbReference type="InterPro" id="IPR050666">
    <property type="entry name" value="ESRP"/>
</dbReference>
<dbReference type="InterPro" id="IPR035979">
    <property type="entry name" value="RBD_domain_sf"/>
</dbReference>
<evidence type="ECO:0000256" key="2">
    <source>
        <dbReference type="ARBA" id="ARBA00022884"/>
    </source>
</evidence>
<reference evidence="4 5" key="1">
    <citation type="submission" date="2016-02" db="EMBL/GenBank/DDBJ databases">
        <title>Genome analysis of coral dinoflagellate symbionts highlights evolutionary adaptations to a symbiotic lifestyle.</title>
        <authorList>
            <person name="Aranda M."/>
            <person name="Li Y."/>
            <person name="Liew Y.J."/>
            <person name="Baumgarten S."/>
            <person name="Simakov O."/>
            <person name="Wilson M."/>
            <person name="Piel J."/>
            <person name="Ashoor H."/>
            <person name="Bougouffa S."/>
            <person name="Bajic V.B."/>
            <person name="Ryu T."/>
            <person name="Ravasi T."/>
            <person name="Bayer T."/>
            <person name="Micklem G."/>
            <person name="Kim H."/>
            <person name="Bhak J."/>
            <person name="Lajeunesse T.C."/>
            <person name="Voolstra C.R."/>
        </authorList>
    </citation>
    <scope>NUCLEOTIDE SEQUENCE [LARGE SCALE GENOMIC DNA]</scope>
    <source>
        <strain evidence="4 5">CCMP2467</strain>
    </source>
</reference>
<evidence type="ECO:0000256" key="1">
    <source>
        <dbReference type="ARBA" id="ARBA00022737"/>
    </source>
</evidence>
<keyword evidence="3" id="KW-0175">Coiled coil</keyword>
<dbReference type="Proteomes" id="UP000186817">
    <property type="component" value="Unassembled WGS sequence"/>
</dbReference>
<dbReference type="InterPro" id="IPR012677">
    <property type="entry name" value="Nucleotide-bd_a/b_plait_sf"/>
</dbReference>
<keyword evidence="5" id="KW-1185">Reference proteome</keyword>
<dbReference type="PANTHER" id="PTHR13976">
    <property type="entry name" value="HETEROGENEOUS NUCLEAR RIBONUCLEOPROTEIN-RELATED"/>
    <property type="match status" value="1"/>
</dbReference>
<evidence type="ECO:0000313" key="4">
    <source>
        <dbReference type="EMBL" id="OLP83362.1"/>
    </source>
</evidence>